<dbReference type="InterPro" id="IPR000073">
    <property type="entry name" value="AB_hydrolase_1"/>
</dbReference>
<dbReference type="Proteomes" id="UP000294933">
    <property type="component" value="Unassembled WGS sequence"/>
</dbReference>
<name>A0A4Y7QJ25_9AGAM</name>
<keyword evidence="3" id="KW-1185">Reference proteome</keyword>
<dbReference type="GO" id="GO:0016787">
    <property type="term" value="F:hydrolase activity"/>
    <property type="evidence" value="ECO:0007669"/>
    <property type="project" value="UniProtKB-KW"/>
</dbReference>
<dbReference type="InterPro" id="IPR029058">
    <property type="entry name" value="AB_hydrolase_fold"/>
</dbReference>
<dbReference type="OrthoDB" id="19657at2759"/>
<protein>
    <submittedName>
        <fullName evidence="2">Alpha/beta-hydrolase</fullName>
    </submittedName>
</protein>
<proteinExistence type="predicted"/>
<dbReference type="SUPFAM" id="SSF53474">
    <property type="entry name" value="alpha/beta-Hydrolases"/>
    <property type="match status" value="1"/>
</dbReference>
<feature type="domain" description="AB hydrolase-1" evidence="1">
    <location>
        <begin position="55"/>
        <end position="301"/>
    </location>
</feature>
<evidence type="ECO:0000313" key="3">
    <source>
        <dbReference type="Proteomes" id="UP000294933"/>
    </source>
</evidence>
<accession>A0A4Y7QJ25</accession>
<dbReference type="VEuPathDB" id="FungiDB:BD410DRAFT_782329"/>
<reference evidence="2 3" key="1">
    <citation type="submission" date="2018-06" db="EMBL/GenBank/DDBJ databases">
        <title>A transcriptomic atlas of mushroom development highlights an independent origin of complex multicellularity.</title>
        <authorList>
            <consortium name="DOE Joint Genome Institute"/>
            <person name="Krizsan K."/>
            <person name="Almasi E."/>
            <person name="Merenyi Z."/>
            <person name="Sahu N."/>
            <person name="Viragh M."/>
            <person name="Koszo T."/>
            <person name="Mondo S."/>
            <person name="Kiss B."/>
            <person name="Balint B."/>
            <person name="Kues U."/>
            <person name="Barry K."/>
            <person name="Hegedus J.C."/>
            <person name="Henrissat B."/>
            <person name="Johnson J."/>
            <person name="Lipzen A."/>
            <person name="Ohm R."/>
            <person name="Nagy I."/>
            <person name="Pangilinan J."/>
            <person name="Yan J."/>
            <person name="Xiong Y."/>
            <person name="Grigoriev I.V."/>
            <person name="Hibbett D.S."/>
            <person name="Nagy L.G."/>
        </authorList>
    </citation>
    <scope>NUCLEOTIDE SEQUENCE [LARGE SCALE GENOMIC DNA]</scope>
    <source>
        <strain evidence="2 3">SZMC22713</strain>
    </source>
</reference>
<sequence>MAQSTENTNLNTIFDPSTCVRKGLCPVTHLRGQDEDPLESHSLYFEQHGNGPEKLVFIMGLNSSSFSWEPQVAHFGRLSGYSVLIFDNRGVGNSTTPKGPYTTAGMAEDVITLLDYIGWTKQKDIHIVGVSLGGMISQELATRIPDRILSLTLVVTKGGGRPWSNLPPWKGLSTLTRLLTIKDPQDKVPFVLPMLFPESWLDEKSPDDTQGRTNREVQREDWLRRATAVRPQTGMGAMSQMAAGLTHHVTPARLNTISKGITKVTIVTGDDDHLVNPANSDYLKKNMPEAEFVKWENTGHGITTQRPVQFNQLVERVVRESRAKTSN</sequence>
<dbReference type="Gene3D" id="3.40.50.1820">
    <property type="entry name" value="alpha/beta hydrolase"/>
    <property type="match status" value="1"/>
</dbReference>
<dbReference type="Pfam" id="PF00561">
    <property type="entry name" value="Abhydrolase_1"/>
    <property type="match status" value="1"/>
</dbReference>
<dbReference type="STRING" id="50990.A0A4Y7QJ25"/>
<dbReference type="PRINTS" id="PR00111">
    <property type="entry name" value="ABHYDROLASE"/>
</dbReference>
<dbReference type="PANTHER" id="PTHR43433">
    <property type="entry name" value="HYDROLASE, ALPHA/BETA FOLD FAMILY PROTEIN"/>
    <property type="match status" value="1"/>
</dbReference>
<evidence type="ECO:0000259" key="1">
    <source>
        <dbReference type="Pfam" id="PF00561"/>
    </source>
</evidence>
<gene>
    <name evidence="2" type="ORF">BD410DRAFT_782329</name>
</gene>
<keyword evidence="2" id="KW-0378">Hydrolase</keyword>
<dbReference type="InterPro" id="IPR050471">
    <property type="entry name" value="AB_hydrolase"/>
</dbReference>
<dbReference type="PANTHER" id="PTHR43433:SF5">
    <property type="entry name" value="AB HYDROLASE-1 DOMAIN-CONTAINING PROTEIN"/>
    <property type="match status" value="1"/>
</dbReference>
<dbReference type="AlphaFoldDB" id="A0A4Y7QJ25"/>
<dbReference type="EMBL" id="ML170159">
    <property type="protein sequence ID" value="TDL27248.1"/>
    <property type="molecule type" value="Genomic_DNA"/>
</dbReference>
<organism evidence="2 3">
    <name type="scientific">Rickenella mellea</name>
    <dbReference type="NCBI Taxonomy" id="50990"/>
    <lineage>
        <taxon>Eukaryota</taxon>
        <taxon>Fungi</taxon>
        <taxon>Dikarya</taxon>
        <taxon>Basidiomycota</taxon>
        <taxon>Agaricomycotina</taxon>
        <taxon>Agaricomycetes</taxon>
        <taxon>Hymenochaetales</taxon>
        <taxon>Rickenellaceae</taxon>
        <taxon>Rickenella</taxon>
    </lineage>
</organism>
<evidence type="ECO:0000313" key="2">
    <source>
        <dbReference type="EMBL" id="TDL27248.1"/>
    </source>
</evidence>